<dbReference type="GO" id="GO:0140359">
    <property type="term" value="F:ABC-type transporter activity"/>
    <property type="evidence" value="ECO:0007669"/>
    <property type="project" value="InterPro"/>
</dbReference>
<reference evidence="10 11" key="1">
    <citation type="submission" date="2019-12" db="EMBL/GenBank/DDBJ databases">
        <title>Sequence classification of anaerobic respiratory reductive dehalogenases: First we see many, then we see few.</title>
        <authorList>
            <person name="Molenda O."/>
            <person name="Puentes Jacome L.A."/>
            <person name="Cao X."/>
            <person name="Nesbo C.L."/>
            <person name="Tang S."/>
            <person name="Morson N."/>
            <person name="Patron J."/>
            <person name="Lomheim L."/>
            <person name="Wishart D.S."/>
            <person name="Edwards E.A."/>
        </authorList>
    </citation>
    <scope>NUCLEOTIDE SEQUENCE [LARGE SCALE GENOMIC DNA]</scope>
    <source>
        <strain evidence="10 11">12DCA</strain>
    </source>
</reference>
<evidence type="ECO:0000256" key="8">
    <source>
        <dbReference type="RuleBase" id="RU361157"/>
    </source>
</evidence>
<comment type="subcellular location">
    <subcellularLocation>
        <location evidence="1 8">Cell membrane</location>
        <topology evidence="1 8">Multi-pass membrane protein</topology>
    </subcellularLocation>
</comment>
<dbReference type="AlphaFoldDB" id="A0A857DLV0"/>
<dbReference type="Proteomes" id="UP000430508">
    <property type="component" value="Chromosome"/>
</dbReference>
<dbReference type="RefSeq" id="WP_158208659.1">
    <property type="nucleotide sequence ID" value="NZ_CP046996.1"/>
</dbReference>
<dbReference type="InterPro" id="IPR000412">
    <property type="entry name" value="ABC_2_transport"/>
</dbReference>
<proteinExistence type="inferred from homology"/>
<protein>
    <recommendedName>
        <fullName evidence="8">Transport permease protein</fullName>
    </recommendedName>
</protein>
<dbReference type="PANTHER" id="PTHR30294:SF45">
    <property type="entry name" value="LINEARMYCIN RESISTANCE PERMEASE PROTEIN LNRN"/>
    <property type="match status" value="1"/>
</dbReference>
<evidence type="ECO:0000313" key="11">
    <source>
        <dbReference type="Proteomes" id="UP000430508"/>
    </source>
</evidence>
<feature type="transmembrane region" description="Helical" evidence="8">
    <location>
        <begin position="21"/>
        <end position="40"/>
    </location>
</feature>
<evidence type="ECO:0000256" key="2">
    <source>
        <dbReference type="ARBA" id="ARBA00007783"/>
    </source>
</evidence>
<keyword evidence="3 8" id="KW-0813">Transport</keyword>
<keyword evidence="4 8" id="KW-1003">Cell membrane</keyword>
<evidence type="ECO:0000256" key="1">
    <source>
        <dbReference type="ARBA" id="ARBA00004651"/>
    </source>
</evidence>
<gene>
    <name evidence="10" type="ORF">GQ588_14165</name>
</gene>
<evidence type="ECO:0000256" key="6">
    <source>
        <dbReference type="ARBA" id="ARBA00022989"/>
    </source>
</evidence>
<evidence type="ECO:0000256" key="3">
    <source>
        <dbReference type="ARBA" id="ARBA00022448"/>
    </source>
</evidence>
<dbReference type="EMBL" id="CP046996">
    <property type="protein sequence ID" value="QHA01701.1"/>
    <property type="molecule type" value="Genomic_DNA"/>
</dbReference>
<evidence type="ECO:0000256" key="7">
    <source>
        <dbReference type="ARBA" id="ARBA00023136"/>
    </source>
</evidence>
<keyword evidence="5 8" id="KW-0812">Transmembrane</keyword>
<dbReference type="InterPro" id="IPR013525">
    <property type="entry name" value="ABC2_TM"/>
</dbReference>
<dbReference type="PRINTS" id="PR00164">
    <property type="entry name" value="ABC2TRNSPORT"/>
</dbReference>
<organism evidence="10 11">
    <name type="scientific">Dehalobacter restrictus</name>
    <dbReference type="NCBI Taxonomy" id="55583"/>
    <lineage>
        <taxon>Bacteria</taxon>
        <taxon>Bacillati</taxon>
        <taxon>Bacillota</taxon>
        <taxon>Clostridia</taxon>
        <taxon>Eubacteriales</taxon>
        <taxon>Desulfitobacteriaceae</taxon>
        <taxon>Dehalobacter</taxon>
    </lineage>
</organism>
<evidence type="ECO:0000259" key="9">
    <source>
        <dbReference type="PROSITE" id="PS51012"/>
    </source>
</evidence>
<feature type="transmembrane region" description="Helical" evidence="8">
    <location>
        <begin position="227"/>
        <end position="253"/>
    </location>
</feature>
<dbReference type="InterPro" id="IPR051449">
    <property type="entry name" value="ABC-2_transporter_component"/>
</dbReference>
<dbReference type="PROSITE" id="PS51012">
    <property type="entry name" value="ABC_TM2"/>
    <property type="match status" value="1"/>
</dbReference>
<dbReference type="PANTHER" id="PTHR30294">
    <property type="entry name" value="MEMBRANE COMPONENT OF ABC TRANSPORTER YHHJ-RELATED"/>
    <property type="match status" value="1"/>
</dbReference>
<accession>A0A857DLV0</accession>
<keyword evidence="6 8" id="KW-1133">Transmembrane helix</keyword>
<feature type="transmembrane region" description="Helical" evidence="8">
    <location>
        <begin position="349"/>
        <end position="372"/>
    </location>
</feature>
<feature type="transmembrane region" description="Helical" evidence="8">
    <location>
        <begin position="259"/>
        <end position="282"/>
    </location>
</feature>
<evidence type="ECO:0000256" key="4">
    <source>
        <dbReference type="ARBA" id="ARBA00022475"/>
    </source>
</evidence>
<sequence>MKNVLFLVRNTLKVTFRKKGNYIVYLLLPLLGIVFALAIYSGAKSEPVQIGLIDKDQTALSAYLVQETAKAGNYTLTPLQETEIKNNLLDQTLEAAIIIPGGYEKSIVTGSPAAIKIISLKGQDTTAWLEQFFNLQTRNLKDLAAAAGGDETAFRGLFQKYSSHPLQVSAVELQDESVSKDITLTSFGFLLMFVMLGAGLTSHAILNEKKTRTYHRICASPVSPKEYLSANALSSLIIVTVQTLFIIVALQYLFRIETYVPATLLFFILLLFGLVSIGIGLITTAFSSSSYMAGTLSTLILTPTCMLGGCFWPVSLMPETMQKIAHFMPQWWALDAIQKMQSGSSLSEILMNIAILVAFAAAFFLIAVYRFARESNIQKFV</sequence>
<dbReference type="Pfam" id="PF12698">
    <property type="entry name" value="ABC2_membrane_3"/>
    <property type="match status" value="1"/>
</dbReference>
<dbReference type="InterPro" id="IPR047817">
    <property type="entry name" value="ABC2_TM_bact-type"/>
</dbReference>
<feature type="transmembrane region" description="Helical" evidence="8">
    <location>
        <begin position="294"/>
        <end position="314"/>
    </location>
</feature>
<name>A0A857DLV0_9FIRM</name>
<evidence type="ECO:0000256" key="5">
    <source>
        <dbReference type="ARBA" id="ARBA00022692"/>
    </source>
</evidence>
<dbReference type="GO" id="GO:0043190">
    <property type="term" value="C:ATP-binding cassette (ABC) transporter complex"/>
    <property type="evidence" value="ECO:0007669"/>
    <property type="project" value="InterPro"/>
</dbReference>
<keyword evidence="7 8" id="KW-0472">Membrane</keyword>
<dbReference type="Gene3D" id="3.40.1710.10">
    <property type="entry name" value="abc type-2 transporter like domain"/>
    <property type="match status" value="1"/>
</dbReference>
<evidence type="ECO:0000313" key="10">
    <source>
        <dbReference type="EMBL" id="QHA01701.1"/>
    </source>
</evidence>
<feature type="transmembrane region" description="Helical" evidence="8">
    <location>
        <begin position="187"/>
        <end position="206"/>
    </location>
</feature>
<feature type="domain" description="ABC transmembrane type-2" evidence="9">
    <location>
        <begin position="151"/>
        <end position="374"/>
    </location>
</feature>
<comment type="similarity">
    <text evidence="2 8">Belongs to the ABC-2 integral membrane protein family.</text>
</comment>